<feature type="compositionally biased region" description="Polar residues" evidence="1">
    <location>
        <begin position="1"/>
        <end position="20"/>
    </location>
</feature>
<evidence type="ECO:0000313" key="3">
    <source>
        <dbReference type="Proteomes" id="UP000053144"/>
    </source>
</evidence>
<proteinExistence type="predicted"/>
<organism evidence="2 3">
    <name type="scientific">Phaseolus angularis</name>
    <name type="common">Azuki bean</name>
    <name type="synonym">Vigna angularis</name>
    <dbReference type="NCBI Taxonomy" id="3914"/>
    <lineage>
        <taxon>Eukaryota</taxon>
        <taxon>Viridiplantae</taxon>
        <taxon>Streptophyta</taxon>
        <taxon>Embryophyta</taxon>
        <taxon>Tracheophyta</taxon>
        <taxon>Spermatophyta</taxon>
        <taxon>Magnoliopsida</taxon>
        <taxon>eudicotyledons</taxon>
        <taxon>Gunneridae</taxon>
        <taxon>Pentapetalae</taxon>
        <taxon>rosids</taxon>
        <taxon>fabids</taxon>
        <taxon>Fabales</taxon>
        <taxon>Fabaceae</taxon>
        <taxon>Papilionoideae</taxon>
        <taxon>50 kb inversion clade</taxon>
        <taxon>NPAAA clade</taxon>
        <taxon>indigoferoid/millettioid clade</taxon>
        <taxon>Phaseoleae</taxon>
        <taxon>Vigna</taxon>
    </lineage>
</organism>
<dbReference type="Gramene" id="KOM49348">
    <property type="protein sequence ID" value="KOM49348"/>
    <property type="gene ID" value="LR48_Vigan08g017500"/>
</dbReference>
<feature type="region of interest" description="Disordered" evidence="1">
    <location>
        <begin position="1"/>
        <end position="74"/>
    </location>
</feature>
<gene>
    <name evidence="2" type="ORF">LR48_Vigan08g017500</name>
</gene>
<dbReference type="AlphaFoldDB" id="A0A0L9V2T0"/>
<reference evidence="3" key="1">
    <citation type="journal article" date="2015" name="Proc. Natl. Acad. Sci. U.S.A.">
        <title>Genome sequencing of adzuki bean (Vigna angularis) provides insight into high starch and low fat accumulation and domestication.</title>
        <authorList>
            <person name="Yang K."/>
            <person name="Tian Z."/>
            <person name="Chen C."/>
            <person name="Luo L."/>
            <person name="Zhao B."/>
            <person name="Wang Z."/>
            <person name="Yu L."/>
            <person name="Li Y."/>
            <person name="Sun Y."/>
            <person name="Li W."/>
            <person name="Chen Y."/>
            <person name="Li Y."/>
            <person name="Zhang Y."/>
            <person name="Ai D."/>
            <person name="Zhao J."/>
            <person name="Shang C."/>
            <person name="Ma Y."/>
            <person name="Wu B."/>
            <person name="Wang M."/>
            <person name="Gao L."/>
            <person name="Sun D."/>
            <person name="Zhang P."/>
            <person name="Guo F."/>
            <person name="Wang W."/>
            <person name="Li Y."/>
            <person name="Wang J."/>
            <person name="Varshney R.K."/>
            <person name="Wang J."/>
            <person name="Ling H.Q."/>
            <person name="Wan P."/>
        </authorList>
    </citation>
    <scope>NUCLEOTIDE SEQUENCE</scope>
    <source>
        <strain evidence="3">cv. Jingnong 6</strain>
    </source>
</reference>
<name>A0A0L9V2T0_PHAAN</name>
<dbReference type="Proteomes" id="UP000053144">
    <property type="component" value="Chromosome 8"/>
</dbReference>
<dbReference type="EMBL" id="CM003378">
    <property type="protein sequence ID" value="KOM49348.1"/>
    <property type="molecule type" value="Genomic_DNA"/>
</dbReference>
<evidence type="ECO:0000256" key="1">
    <source>
        <dbReference type="SAM" id="MobiDB-lite"/>
    </source>
</evidence>
<evidence type="ECO:0000313" key="2">
    <source>
        <dbReference type="EMBL" id="KOM49348.1"/>
    </source>
</evidence>
<feature type="compositionally biased region" description="Basic residues" evidence="1">
    <location>
        <begin position="26"/>
        <end position="37"/>
    </location>
</feature>
<accession>A0A0L9V2T0</accession>
<sequence length="384" mass="42092">MPVTHSSGTRQSPSIAIVQQQDKRSTKSKTKRSRHPPKVAQPGRTSRTPSARQFKGNLPIMEPGRCPSTRPQIVRPSRPQAFHHLAVRPRRFSVFRPQPPGHSWPQIFNHSTVWPEASKVFALWLQPLDHSWPRALGHSSPLMLGHSASLTFGRSVATARPSVASSVPTLCLIDASTPSASINSAFCGLERPAFCLIDARPSVASSVPAFCLIDVRSLALGHAWHVRPLALGHAWPHVFKHSTVWPFATSSFPTFSRSASHVFGPSTSTAWSSWAFGVKTFGHSASTLGYTWSHVFKHLTVPPFDLIVVRPLGLNPFGLNRSAIRGLKRSSILPHCRSAARPQPLRPQSIRLFVASSIQHSASLTLGHTWPQAFQHSASLTFGL</sequence>
<protein>
    <submittedName>
        <fullName evidence="2">Uncharacterized protein</fullName>
    </submittedName>
</protein>